<evidence type="ECO:0000259" key="1">
    <source>
        <dbReference type="Pfam" id="PF07659"/>
    </source>
</evidence>
<dbReference type="Pfam" id="PF07659">
    <property type="entry name" value="DUF1599"/>
    <property type="match status" value="2"/>
</dbReference>
<dbReference type="InterPro" id="IPR011630">
    <property type="entry name" value="DUF1599"/>
</dbReference>
<dbReference type="RefSeq" id="WP_151692824.1">
    <property type="nucleotide sequence ID" value="NZ_BMGX01000002.1"/>
</dbReference>
<proteinExistence type="predicted"/>
<name>A0A6L3ZJD8_9FLAO</name>
<comment type="caution">
    <text evidence="2">The sequence shown here is derived from an EMBL/GenBank/DDBJ whole genome shotgun (WGS) entry which is preliminary data.</text>
</comment>
<protein>
    <submittedName>
        <fullName evidence="2">DUF1599 domain-containing protein</fullName>
    </submittedName>
</protein>
<evidence type="ECO:0000313" key="3">
    <source>
        <dbReference type="Proteomes" id="UP000484164"/>
    </source>
</evidence>
<dbReference type="Proteomes" id="UP000484164">
    <property type="component" value="Unassembled WGS sequence"/>
</dbReference>
<evidence type="ECO:0000313" key="2">
    <source>
        <dbReference type="EMBL" id="KAB2818136.1"/>
    </source>
</evidence>
<feature type="domain" description="Nucleotide modification associated" evidence="1">
    <location>
        <begin position="22"/>
        <end position="82"/>
    </location>
</feature>
<dbReference type="OrthoDB" id="659365at2"/>
<dbReference type="EMBL" id="WBVQ01000001">
    <property type="protein sequence ID" value="KAB2818136.1"/>
    <property type="molecule type" value="Genomic_DNA"/>
</dbReference>
<feature type="domain" description="Nucleotide modification associated" evidence="1">
    <location>
        <begin position="115"/>
        <end position="176"/>
    </location>
</feature>
<gene>
    <name evidence="2" type="ORF">F8C82_06965</name>
</gene>
<accession>A0A6L3ZJD8</accession>
<sequence>MSDTPKQFDQVVNECRTLFEKKLVDYGAAWRILRLPSLTDQIFIKAQRLRSIEDKGTQKVADDLRGEYIGILNYSVIALINMEHGVADQIDMDTAEAMREYDKHVAAIKQLMMDKNHDYGEAWRDMRVPSFTDLILQKLLRVKQIENNAGKTLVSEGIDANYMDMFNYSVFALIQMEEAAKAE</sequence>
<reference evidence="2 3" key="1">
    <citation type="submission" date="2019-10" db="EMBL/GenBank/DDBJ databases">
        <title>Genome sequence of Phaeocystidibacter marisrubri JCM30614 (type strain).</title>
        <authorList>
            <person name="Bowman J.P."/>
        </authorList>
    </citation>
    <scope>NUCLEOTIDE SEQUENCE [LARGE SCALE GENOMIC DNA]</scope>
    <source>
        <strain evidence="2 3">JCM 30614</strain>
    </source>
</reference>
<dbReference type="AlphaFoldDB" id="A0A6L3ZJD8"/>
<keyword evidence="3" id="KW-1185">Reference proteome</keyword>
<organism evidence="2 3">
    <name type="scientific">Phaeocystidibacter marisrubri</name>
    <dbReference type="NCBI Taxonomy" id="1577780"/>
    <lineage>
        <taxon>Bacteria</taxon>
        <taxon>Pseudomonadati</taxon>
        <taxon>Bacteroidota</taxon>
        <taxon>Flavobacteriia</taxon>
        <taxon>Flavobacteriales</taxon>
        <taxon>Phaeocystidibacteraceae</taxon>
        <taxon>Phaeocystidibacter</taxon>
    </lineage>
</organism>